<dbReference type="SUPFAM" id="SSF57802">
    <property type="entry name" value="Rubredoxin-like"/>
    <property type="match status" value="1"/>
</dbReference>
<dbReference type="InterPro" id="IPR038094">
    <property type="entry name" value="Desulfoferrodoxin_N_sf"/>
</dbReference>
<proteinExistence type="predicted"/>
<protein>
    <submittedName>
        <fullName evidence="6">Desulfoferrodoxin FeS4 iron-binding domain-containing protein</fullName>
    </submittedName>
</protein>
<evidence type="ECO:0000256" key="1">
    <source>
        <dbReference type="ARBA" id="ARBA00022448"/>
    </source>
</evidence>
<keyword evidence="3" id="KW-0249">Electron transport</keyword>
<evidence type="ECO:0000256" key="3">
    <source>
        <dbReference type="ARBA" id="ARBA00022982"/>
    </source>
</evidence>
<keyword evidence="1" id="KW-0813">Transport</keyword>
<dbReference type="Pfam" id="PF06397">
    <property type="entry name" value="Desulfoferrod_N"/>
    <property type="match status" value="1"/>
</dbReference>
<evidence type="ECO:0000313" key="6">
    <source>
        <dbReference type="EMBL" id="KAB0483721.1"/>
    </source>
</evidence>
<accession>A0A643CYF9</accession>
<evidence type="ECO:0000259" key="5">
    <source>
        <dbReference type="Pfam" id="PF06397"/>
    </source>
</evidence>
<organism evidence="6">
    <name type="scientific">Pseudomonas vancouverensis</name>
    <dbReference type="NCBI Taxonomy" id="95300"/>
    <lineage>
        <taxon>Bacteria</taxon>
        <taxon>Pseudomonadati</taxon>
        <taxon>Pseudomonadota</taxon>
        <taxon>Gammaproteobacteria</taxon>
        <taxon>Pseudomonadales</taxon>
        <taxon>Pseudomonadaceae</taxon>
        <taxon>Pseudomonas</taxon>
    </lineage>
</organism>
<dbReference type="EMBL" id="VZPU01000070">
    <property type="protein sequence ID" value="KAB0483721.1"/>
    <property type="molecule type" value="Genomic_DNA"/>
</dbReference>
<comment type="caution">
    <text evidence="6">The sequence shown here is derived from an EMBL/GenBank/DDBJ whole genome shotgun (WGS) entry which is preliminary data.</text>
</comment>
<keyword evidence="4" id="KW-0408">Iron</keyword>
<evidence type="ECO:0000256" key="2">
    <source>
        <dbReference type="ARBA" id="ARBA00022723"/>
    </source>
</evidence>
<gene>
    <name evidence="6" type="ORF">F7R09_30155</name>
</gene>
<name>A0A643CYF9_PSEVA</name>
<dbReference type="CDD" id="cd00974">
    <property type="entry name" value="DSRD"/>
    <property type="match status" value="1"/>
</dbReference>
<keyword evidence="2" id="KW-0479">Metal-binding</keyword>
<sequence length="39" mass="4364">MRQYETYKCQKCGNEVEVQNVGGGKLSCCGEEMKCITTD</sequence>
<reference evidence="6" key="1">
    <citation type="submission" date="2019-09" db="EMBL/GenBank/DDBJ databases">
        <title>Draft genome sequences of 48 bacterial type strains from the CCUG.</title>
        <authorList>
            <person name="Tunovic T."/>
            <person name="Pineiro-Iglesias B."/>
            <person name="Unosson C."/>
            <person name="Inganas E."/>
            <person name="Ohlen M."/>
            <person name="Cardew S."/>
            <person name="Jensie-Markopoulos S."/>
            <person name="Salva-Serra F."/>
            <person name="Jaen-Luchoro D."/>
            <person name="Karlsson R."/>
            <person name="Svensson-Stadler L."/>
            <person name="Chun J."/>
            <person name="Moore E."/>
        </authorList>
    </citation>
    <scope>NUCLEOTIDE SEQUENCE</scope>
    <source>
        <strain evidence="6">CCUG 49675</strain>
    </source>
</reference>
<dbReference type="GO" id="GO:0005506">
    <property type="term" value="F:iron ion binding"/>
    <property type="evidence" value="ECO:0007669"/>
    <property type="project" value="InterPro"/>
</dbReference>
<dbReference type="Gene3D" id="2.20.28.100">
    <property type="entry name" value="Desulphoferrodoxin, N-terminal domain"/>
    <property type="match status" value="1"/>
</dbReference>
<feature type="non-terminal residue" evidence="6">
    <location>
        <position position="39"/>
    </location>
</feature>
<evidence type="ECO:0000256" key="4">
    <source>
        <dbReference type="ARBA" id="ARBA00023004"/>
    </source>
</evidence>
<dbReference type="InterPro" id="IPR004462">
    <property type="entry name" value="Desulfoferrodoxin_N"/>
</dbReference>
<dbReference type="NCBIfam" id="TIGR00319">
    <property type="entry name" value="desulf_FeS4"/>
    <property type="match status" value="1"/>
</dbReference>
<feature type="domain" description="Desulfoferrodoxin N-terminal" evidence="5">
    <location>
        <begin position="2"/>
        <end position="35"/>
    </location>
</feature>
<dbReference type="AlphaFoldDB" id="A0A643CYF9"/>